<accession>A0A415ME25</accession>
<organism evidence="1 2">
    <name type="scientific">Lachnospira eligens</name>
    <dbReference type="NCBI Taxonomy" id="39485"/>
    <lineage>
        <taxon>Bacteria</taxon>
        <taxon>Bacillati</taxon>
        <taxon>Bacillota</taxon>
        <taxon>Clostridia</taxon>
        <taxon>Lachnospirales</taxon>
        <taxon>Lachnospiraceae</taxon>
        <taxon>Lachnospira</taxon>
    </lineage>
</organism>
<sequence>MALNVGYLTSDKEDNELYTPYYAVDHIVKYLPKDKTIWLPFDEEWSSFNKRLTELGYKVVRSSLAEGQDFFNYEPEKWDIIVSNPPFSIKDKVLERLYSFNKPFAVLLPLNSLQGKTRYKYFKDGIQILSFDARICYHDKDHMDSVVKGSPFATAYFCRDLLPKDLIVEKLITYERPLGE</sequence>
<dbReference type="RefSeq" id="WP_118370243.1">
    <property type="nucleotide sequence ID" value="NZ_QROY01000002.1"/>
</dbReference>
<reference evidence="1 2" key="1">
    <citation type="submission" date="2018-08" db="EMBL/GenBank/DDBJ databases">
        <title>A genome reference for cultivated species of the human gut microbiota.</title>
        <authorList>
            <person name="Zou Y."/>
            <person name="Xue W."/>
            <person name="Luo G."/>
        </authorList>
    </citation>
    <scope>NUCLEOTIDE SEQUENCE [LARGE SCALE GENOMIC DNA]</scope>
    <source>
        <strain evidence="1 2">AF36-7BH</strain>
    </source>
</reference>
<dbReference type="GO" id="GO:0032259">
    <property type="term" value="P:methylation"/>
    <property type="evidence" value="ECO:0007669"/>
    <property type="project" value="UniProtKB-KW"/>
</dbReference>
<dbReference type="EMBL" id="QROY01000002">
    <property type="protein sequence ID" value="RHL71072.1"/>
    <property type="molecule type" value="Genomic_DNA"/>
</dbReference>
<evidence type="ECO:0000313" key="1">
    <source>
        <dbReference type="EMBL" id="RHL71072.1"/>
    </source>
</evidence>
<comment type="caution">
    <text evidence="1">The sequence shown here is derived from an EMBL/GenBank/DDBJ whole genome shotgun (WGS) entry which is preliminary data.</text>
</comment>
<dbReference type="Proteomes" id="UP000285201">
    <property type="component" value="Unassembled WGS sequence"/>
</dbReference>
<keyword evidence="1" id="KW-0808">Transferase</keyword>
<dbReference type="InterPro" id="IPR002052">
    <property type="entry name" value="DNA_methylase_N6_adenine_CS"/>
</dbReference>
<dbReference type="GO" id="GO:0003676">
    <property type="term" value="F:nucleic acid binding"/>
    <property type="evidence" value="ECO:0007669"/>
    <property type="project" value="InterPro"/>
</dbReference>
<dbReference type="AlphaFoldDB" id="A0A415ME25"/>
<protein>
    <submittedName>
        <fullName evidence="1">tRNA (Adenine-N(6)-)-methyltransferase</fullName>
    </submittedName>
</protein>
<name>A0A415ME25_9FIRM</name>
<dbReference type="InterPro" id="IPR029063">
    <property type="entry name" value="SAM-dependent_MTases_sf"/>
</dbReference>
<gene>
    <name evidence="1" type="ORF">DW007_02695</name>
</gene>
<keyword evidence="1" id="KW-0489">Methyltransferase</keyword>
<evidence type="ECO:0000313" key="2">
    <source>
        <dbReference type="Proteomes" id="UP000285201"/>
    </source>
</evidence>
<dbReference type="SUPFAM" id="SSF53335">
    <property type="entry name" value="S-adenosyl-L-methionine-dependent methyltransferases"/>
    <property type="match status" value="2"/>
</dbReference>
<proteinExistence type="predicted"/>
<dbReference type="GO" id="GO:0008168">
    <property type="term" value="F:methyltransferase activity"/>
    <property type="evidence" value="ECO:0007669"/>
    <property type="project" value="UniProtKB-KW"/>
</dbReference>
<dbReference type="PROSITE" id="PS00092">
    <property type="entry name" value="N6_MTASE"/>
    <property type="match status" value="1"/>
</dbReference>